<accession>A0AAU6WH91</accession>
<gene>
    <name evidence="3" type="ORF">QMQ05_05850</name>
</gene>
<protein>
    <recommendedName>
        <fullName evidence="5">Holin</fullName>
    </recommendedName>
</protein>
<keyword evidence="4" id="KW-1185">Reference proteome</keyword>
<evidence type="ECO:0000313" key="3">
    <source>
        <dbReference type="EMBL" id="XAO47046.1"/>
    </source>
</evidence>
<evidence type="ECO:0008006" key="5">
    <source>
        <dbReference type="Google" id="ProtNLM"/>
    </source>
</evidence>
<evidence type="ECO:0000313" key="4">
    <source>
        <dbReference type="Proteomes" id="UP001486888"/>
    </source>
</evidence>
<dbReference type="RefSeq" id="WP_345473776.1">
    <property type="nucleotide sequence ID" value="NZ_CP125942.1"/>
</dbReference>
<evidence type="ECO:0000256" key="1">
    <source>
        <dbReference type="SAM" id="MobiDB-lite"/>
    </source>
</evidence>
<keyword evidence="2" id="KW-0472">Membrane</keyword>
<proteinExistence type="predicted"/>
<feature type="region of interest" description="Disordered" evidence="1">
    <location>
        <begin position="85"/>
        <end position="106"/>
    </location>
</feature>
<dbReference type="KEGG" id="gey:QMQ05_05850"/>
<feature type="transmembrane region" description="Helical" evidence="2">
    <location>
        <begin position="47"/>
        <end position="67"/>
    </location>
</feature>
<name>A0AAU6WH91_9MICC</name>
<reference evidence="3 4" key="1">
    <citation type="submission" date="2023-05" db="EMBL/GenBank/DDBJ databases">
        <title>Glutamicibacter sp. B1, complete genome.</title>
        <authorList>
            <person name="Long Y.H."/>
            <person name="Fang T."/>
            <person name="Li X.Y."/>
        </authorList>
    </citation>
    <scope>NUCLEOTIDE SEQUENCE [LARGE SCALE GENOMIC DNA]</scope>
    <source>
        <strain evidence="3 4">B1</strain>
    </source>
</reference>
<keyword evidence="2" id="KW-0812">Transmembrane</keyword>
<evidence type="ECO:0000256" key="2">
    <source>
        <dbReference type="SAM" id="Phobius"/>
    </source>
</evidence>
<dbReference type="Proteomes" id="UP001486888">
    <property type="component" value="Chromosome"/>
</dbReference>
<dbReference type="EMBL" id="CP125942">
    <property type="protein sequence ID" value="XAO47046.1"/>
    <property type="molecule type" value="Genomic_DNA"/>
</dbReference>
<organism evidence="3 4">
    <name type="scientific">Glutamicibacter ectropisis</name>
    <dbReference type="NCBI Taxonomy" id="3046593"/>
    <lineage>
        <taxon>Bacteria</taxon>
        <taxon>Bacillati</taxon>
        <taxon>Actinomycetota</taxon>
        <taxon>Actinomycetes</taxon>
        <taxon>Micrococcales</taxon>
        <taxon>Micrococcaceae</taxon>
        <taxon>Glutamicibacter</taxon>
    </lineage>
</organism>
<dbReference type="AlphaFoldDB" id="A0AAU6WH91"/>
<feature type="transmembrane region" description="Helical" evidence="2">
    <location>
        <begin position="21"/>
        <end position="41"/>
    </location>
</feature>
<keyword evidence="2" id="KW-1133">Transmembrane helix</keyword>
<sequence length="106" mass="10877">MAKHAAVTTQSQHPWRATVRTILAVIVALAAMAPSIYTAATMGSPEAATGAAALALTIAAAVTRIMALPGVEEFFQRFLPWLAAGSTADEPPAGNVDVTDSATLDE</sequence>